<reference evidence="2" key="2">
    <citation type="submission" date="2021-06" db="EMBL/GenBank/DDBJ databases">
        <authorList>
            <person name="Rogers T.H."/>
            <person name="Ramsay J.P."/>
            <person name="Wang P."/>
            <person name="Terpolilli J."/>
        </authorList>
    </citation>
    <scope>NUCLEOTIDE SEQUENCE</scope>
    <source>
        <strain evidence="2">WSM5005</strain>
    </source>
</reference>
<evidence type="ECO:0000313" key="3">
    <source>
        <dbReference type="Proteomes" id="UP000179860"/>
    </source>
</evidence>
<dbReference type="AlphaFoldDB" id="A0A1I9YRU8"/>
<keyword evidence="1" id="KW-0732">Signal</keyword>
<organism evidence="2 3">
    <name type="scientific">Paraburkholderia sprentiae WSM5005</name>
    <dbReference type="NCBI Taxonomy" id="754502"/>
    <lineage>
        <taxon>Bacteria</taxon>
        <taxon>Pseudomonadati</taxon>
        <taxon>Pseudomonadota</taxon>
        <taxon>Betaproteobacteria</taxon>
        <taxon>Burkholderiales</taxon>
        <taxon>Burkholderiaceae</taxon>
        <taxon>Paraburkholderia</taxon>
    </lineage>
</organism>
<sequence length="161" mass="17740">MERKRFLRRGTRSLVALCFAVSAGNAIACTVSEDMTSSLLLNSTEIPNSERIKIADMMLAAKQWLNVEIRGIVYAGGYIKERSPKEIAAERAANLKSYLVQLGVKEKNVWVDTRIIKEPDVDDKENAALDQISVTLVPICDGGCARLCDDPRVTPTSKAIK</sequence>
<dbReference type="RefSeq" id="WP_027196424.1">
    <property type="nucleotide sequence ID" value="NZ_CP017562.2"/>
</dbReference>
<reference evidence="2" key="1">
    <citation type="submission" date="2016-09" db="EMBL/GenBank/DDBJ databases">
        <title>The Complete Genome of Burkholderia sprentiae wsm5005.</title>
        <authorList>
            <person name="De Meyer S."/>
            <person name="Wang P."/>
            <person name="Terpolilli J."/>
        </authorList>
    </citation>
    <scope>NUCLEOTIDE SEQUENCE [LARGE SCALE GENOMIC DNA]</scope>
    <source>
        <strain evidence="2">WSM5005</strain>
    </source>
</reference>
<dbReference type="Proteomes" id="UP000179860">
    <property type="component" value="Chromosome 2"/>
</dbReference>
<proteinExistence type="predicted"/>
<name>A0A1I9YRU8_9BURK</name>
<feature type="signal peptide" evidence="1">
    <location>
        <begin position="1"/>
        <end position="28"/>
    </location>
</feature>
<evidence type="ECO:0000256" key="1">
    <source>
        <dbReference type="SAM" id="SignalP"/>
    </source>
</evidence>
<feature type="chain" id="PRO_5034891377" evidence="1">
    <location>
        <begin position="29"/>
        <end position="161"/>
    </location>
</feature>
<dbReference type="KEGG" id="pspw:BJG93_26960"/>
<protein>
    <submittedName>
        <fullName evidence="2">OmpA family protein</fullName>
    </submittedName>
</protein>
<keyword evidence="3" id="KW-1185">Reference proteome</keyword>
<gene>
    <name evidence="2" type="ORF">BJG93_26960</name>
</gene>
<evidence type="ECO:0000313" key="2">
    <source>
        <dbReference type="EMBL" id="APA88923.2"/>
    </source>
</evidence>
<accession>A0A1I9YRU8</accession>
<dbReference type="EMBL" id="CP017562">
    <property type="protein sequence ID" value="APA88923.2"/>
    <property type="molecule type" value="Genomic_DNA"/>
</dbReference>
<dbReference type="OrthoDB" id="9020570at2"/>